<evidence type="ECO:0000313" key="3">
    <source>
        <dbReference type="Proteomes" id="UP000190827"/>
    </source>
</evidence>
<gene>
    <name evidence="2" type="ORF">SAMN06295973_0025</name>
</gene>
<comment type="caution">
    <text evidence="2">The sequence shown here is derived from an EMBL/GenBank/DDBJ whole genome shotgun (WGS) entry which is preliminary data.</text>
</comment>
<keyword evidence="3" id="KW-1185">Reference proteome</keyword>
<proteinExistence type="predicted"/>
<evidence type="ECO:0000259" key="1">
    <source>
        <dbReference type="SMART" id="SM00530"/>
    </source>
</evidence>
<dbReference type="RefSeq" id="WP_079704183.1">
    <property type="nucleotide sequence ID" value="NZ_FUZO01000001.1"/>
</dbReference>
<dbReference type="InterPro" id="IPR001387">
    <property type="entry name" value="Cro/C1-type_HTH"/>
</dbReference>
<dbReference type="Pfam" id="PF17765">
    <property type="entry name" value="MLTR_LBD"/>
    <property type="match status" value="1"/>
</dbReference>
<dbReference type="SMART" id="SM00530">
    <property type="entry name" value="HTH_XRE"/>
    <property type="match status" value="1"/>
</dbReference>
<organism evidence="2 3">
    <name type="scientific">Plantibacter cousiniae</name>
    <name type="common">nom. nud.</name>
    <dbReference type="NCBI Taxonomy" id="199709"/>
    <lineage>
        <taxon>Bacteria</taxon>
        <taxon>Bacillati</taxon>
        <taxon>Actinomycetota</taxon>
        <taxon>Actinomycetes</taxon>
        <taxon>Micrococcales</taxon>
        <taxon>Microbacteriaceae</taxon>
        <taxon>Plantibacter</taxon>
    </lineage>
</organism>
<dbReference type="Pfam" id="PF13560">
    <property type="entry name" value="HTH_31"/>
    <property type="match status" value="1"/>
</dbReference>
<dbReference type="InterPro" id="IPR010982">
    <property type="entry name" value="Lambda_DNA-bd_dom_sf"/>
</dbReference>
<accession>A0ABY1LFK2</accession>
<dbReference type="CDD" id="cd00093">
    <property type="entry name" value="HTH_XRE"/>
    <property type="match status" value="1"/>
</dbReference>
<dbReference type="Gene3D" id="3.30.450.180">
    <property type="match status" value="1"/>
</dbReference>
<dbReference type="Proteomes" id="UP000190827">
    <property type="component" value="Unassembled WGS sequence"/>
</dbReference>
<dbReference type="PANTHER" id="PTHR35010">
    <property type="entry name" value="BLL4672 PROTEIN-RELATED"/>
    <property type="match status" value="1"/>
</dbReference>
<reference evidence="2 3" key="1">
    <citation type="submission" date="2017-02" db="EMBL/GenBank/DDBJ databases">
        <authorList>
            <person name="Varghese N."/>
            <person name="Submissions S."/>
        </authorList>
    </citation>
    <scope>NUCLEOTIDE SEQUENCE [LARGE SCALE GENOMIC DNA]</scope>
    <source>
        <strain evidence="2 3">VKM Ac-1787</strain>
    </source>
</reference>
<dbReference type="Gene3D" id="1.10.260.40">
    <property type="entry name" value="lambda repressor-like DNA-binding domains"/>
    <property type="match status" value="1"/>
</dbReference>
<dbReference type="PANTHER" id="PTHR35010:SF2">
    <property type="entry name" value="BLL4672 PROTEIN"/>
    <property type="match status" value="1"/>
</dbReference>
<feature type="domain" description="HTH cro/C1-type" evidence="1">
    <location>
        <begin position="19"/>
        <end position="91"/>
    </location>
</feature>
<name>A0ABY1LFK2_9MICO</name>
<dbReference type="SUPFAM" id="SSF47413">
    <property type="entry name" value="lambda repressor-like DNA-binding domains"/>
    <property type="match status" value="1"/>
</dbReference>
<evidence type="ECO:0000313" key="2">
    <source>
        <dbReference type="EMBL" id="SKC35664.1"/>
    </source>
</evidence>
<dbReference type="InterPro" id="IPR041413">
    <property type="entry name" value="MLTR_LBD"/>
</dbReference>
<dbReference type="EMBL" id="FUZO01000001">
    <property type="protein sequence ID" value="SKC35664.1"/>
    <property type="molecule type" value="Genomic_DNA"/>
</dbReference>
<protein>
    <submittedName>
        <fullName evidence="2">Helix-turn-helix domain-containing protein</fullName>
    </submittedName>
</protein>
<sequence length="286" mass="30982">MTQGGSGTGITRAAALGDYLRARRGLVRPEDAGFVPEDGRRVAGLRRTEVAALADVSADYYLRLEQGRDQRPSEEVLAGIGRALRLDEHAVDYLFRLAYDVDLFPAERRPLDAGTPAPAGRSVPDTTLLDHWSDTGAYITDGNRDVVASNALARRIGGGLLDVGQNDVLGYFDDRVRSIAPEWEVSAPAVVAALRYSSDPSSPRLQTIVEELTARSPLFARLWARHDARPLAGGPLRASIDEFGTVELQYQHLLVPDWPGHQLTTVFAERGSPGAAVLAYLAARAD</sequence>